<accession>A0AAD5RYI4</accession>
<dbReference type="AlphaFoldDB" id="A0AAD5RYI4"/>
<dbReference type="EMBL" id="JAKWBI020000004">
    <property type="protein sequence ID" value="KAJ2907092.1"/>
    <property type="molecule type" value="Genomic_DNA"/>
</dbReference>
<comment type="caution">
    <text evidence="1">The sequence shown here is derived from an EMBL/GenBank/DDBJ whole genome shotgun (WGS) entry which is preliminary data.</text>
</comment>
<dbReference type="Proteomes" id="UP001201980">
    <property type="component" value="Unassembled WGS sequence"/>
</dbReference>
<organism evidence="1 2">
    <name type="scientific">Zalerion maritima</name>
    <dbReference type="NCBI Taxonomy" id="339359"/>
    <lineage>
        <taxon>Eukaryota</taxon>
        <taxon>Fungi</taxon>
        <taxon>Dikarya</taxon>
        <taxon>Ascomycota</taxon>
        <taxon>Pezizomycotina</taxon>
        <taxon>Sordariomycetes</taxon>
        <taxon>Lulworthiomycetidae</taxon>
        <taxon>Lulworthiales</taxon>
        <taxon>Lulworthiaceae</taxon>
        <taxon>Zalerion</taxon>
    </lineage>
</organism>
<keyword evidence="2" id="KW-1185">Reference proteome</keyword>
<evidence type="ECO:0000313" key="1">
    <source>
        <dbReference type="EMBL" id="KAJ2907092.1"/>
    </source>
</evidence>
<gene>
    <name evidence="1" type="ORF">MKZ38_007607</name>
</gene>
<reference evidence="1" key="1">
    <citation type="submission" date="2022-07" db="EMBL/GenBank/DDBJ databases">
        <title>Draft genome sequence of Zalerion maritima ATCC 34329, a (micro)plastics degrading marine fungus.</title>
        <authorList>
            <person name="Paco A."/>
            <person name="Goncalves M.F.M."/>
            <person name="Rocha-Santos T.A.P."/>
            <person name="Alves A."/>
        </authorList>
    </citation>
    <scope>NUCLEOTIDE SEQUENCE</scope>
    <source>
        <strain evidence="1">ATCC 34329</strain>
    </source>
</reference>
<name>A0AAD5RYI4_9PEZI</name>
<sequence>MPRRNTCRVQAGLAVAETLLNSQDGDMAVFGETITDGQTGGTATSSSAVILAFDIHLASLDVDVFGGSWECGWLSYAAASCDEVAMTATIATLRPILKCNGSQVRNSSIRYMSLKFWRREGVLVSISKSYSSYDMRYRYGGHIRRSVEQSRILPYENWAQRLPIGQEEQN</sequence>
<proteinExistence type="predicted"/>
<protein>
    <submittedName>
        <fullName evidence="1">Glucose oxidase</fullName>
    </submittedName>
</protein>
<evidence type="ECO:0000313" key="2">
    <source>
        <dbReference type="Proteomes" id="UP001201980"/>
    </source>
</evidence>